<dbReference type="InterPro" id="IPR052366">
    <property type="entry name" value="GTP_Pyrophosphokinase"/>
</dbReference>
<dbReference type="Proteomes" id="UP001139207">
    <property type="component" value="Unassembled WGS sequence"/>
</dbReference>
<dbReference type="Pfam" id="PF04607">
    <property type="entry name" value="RelA_SpoT"/>
    <property type="match status" value="1"/>
</dbReference>
<dbReference type="SMART" id="SM00954">
    <property type="entry name" value="RelA_SpoT"/>
    <property type="match status" value="1"/>
</dbReference>
<proteinExistence type="predicted"/>
<comment type="caution">
    <text evidence="2">The sequence shown here is derived from an EMBL/GenBank/DDBJ whole genome shotgun (WGS) entry which is preliminary data.</text>
</comment>
<accession>A0A9X1WJ21</accession>
<dbReference type="RefSeq" id="WP_244805203.1">
    <property type="nucleotide sequence ID" value="NZ_JALIEA010000017.1"/>
</dbReference>
<feature type="domain" description="RelA/SpoT" evidence="1">
    <location>
        <begin position="70"/>
        <end position="190"/>
    </location>
</feature>
<name>A0A9X1WJ21_9CORY</name>
<dbReference type="InterPro" id="IPR043519">
    <property type="entry name" value="NT_sf"/>
</dbReference>
<dbReference type="EMBL" id="JALIEA010000017">
    <property type="protein sequence ID" value="MCJ7859476.1"/>
    <property type="molecule type" value="Genomic_DNA"/>
</dbReference>
<evidence type="ECO:0000313" key="3">
    <source>
        <dbReference type="Proteomes" id="UP001139207"/>
    </source>
</evidence>
<dbReference type="AlphaFoldDB" id="A0A9X1WJ21"/>
<organism evidence="2 3">
    <name type="scientific">Corynebacterium kalidii</name>
    <dbReference type="NCBI Taxonomy" id="2931982"/>
    <lineage>
        <taxon>Bacteria</taxon>
        <taxon>Bacillati</taxon>
        <taxon>Actinomycetota</taxon>
        <taxon>Actinomycetes</taxon>
        <taxon>Mycobacteriales</taxon>
        <taxon>Corynebacteriaceae</taxon>
        <taxon>Corynebacterium</taxon>
    </lineage>
</organism>
<dbReference type="CDD" id="cd05399">
    <property type="entry name" value="NT_Rel-Spo_like"/>
    <property type="match status" value="1"/>
</dbReference>
<reference evidence="2" key="1">
    <citation type="submission" date="2022-04" db="EMBL/GenBank/DDBJ databases">
        <title>Corynebacterium kalidii LD5P10.</title>
        <authorList>
            <person name="Sun J.Q."/>
        </authorList>
    </citation>
    <scope>NUCLEOTIDE SEQUENCE</scope>
    <source>
        <strain evidence="2">LD5P10</strain>
    </source>
</reference>
<keyword evidence="3" id="KW-1185">Reference proteome</keyword>
<dbReference type="InterPro" id="IPR007685">
    <property type="entry name" value="RelA_SpoT"/>
</dbReference>
<dbReference type="GO" id="GO:0015969">
    <property type="term" value="P:guanosine tetraphosphate metabolic process"/>
    <property type="evidence" value="ECO:0007669"/>
    <property type="project" value="InterPro"/>
</dbReference>
<sequence>MTYTSPKYSKGEVRRAGKVLAGKEVQGISKPHASSVAANWRSSHAYPTWVIRSYLNTKLPFFIDEYLIASRTKKMPTIVSKLEEGIVSDLSSMQDIGGCRVVVGSIAEVRMVAEFLEKGATRTHAVKRKKDYLEKPKNSGYRGIHLISKYDSDRKPEYRGMQIETQVRTRLMHYWATTVEAVDLMSGSMLKRSHGNDNWKKFFVLVSDNIARAEGTERVLPQWSPSEVDRQIRALSSHLDVSGTLRGWSSVDYVRSHHDVEIVGNYFVVALSGSEARIFPYISSDDAENKYLELEADPDVNAVSVSAKDMEMVRSVYPNYFLDCQVFREYVEGI</sequence>
<gene>
    <name evidence="2" type="ORF">MUN33_12265</name>
</gene>
<dbReference type="PANTHER" id="PTHR47837">
    <property type="entry name" value="GTP PYROPHOSPHOKINASE YJBM"/>
    <property type="match status" value="1"/>
</dbReference>
<evidence type="ECO:0000313" key="2">
    <source>
        <dbReference type="EMBL" id="MCJ7859476.1"/>
    </source>
</evidence>
<evidence type="ECO:0000259" key="1">
    <source>
        <dbReference type="SMART" id="SM00954"/>
    </source>
</evidence>
<dbReference type="Gene3D" id="3.30.460.10">
    <property type="entry name" value="Beta Polymerase, domain 2"/>
    <property type="match status" value="1"/>
</dbReference>
<dbReference type="PANTHER" id="PTHR47837:SF1">
    <property type="entry name" value="GTP PYROPHOSPHOKINASE YJBM"/>
    <property type="match status" value="1"/>
</dbReference>
<protein>
    <submittedName>
        <fullName evidence="2">RelA/SpoT domain-containing protein</fullName>
    </submittedName>
</protein>
<dbReference type="SUPFAM" id="SSF81301">
    <property type="entry name" value="Nucleotidyltransferase"/>
    <property type="match status" value="1"/>
</dbReference>